<protein>
    <recommendedName>
        <fullName evidence="3">6-bladed beta-propeller</fullName>
    </recommendedName>
</protein>
<evidence type="ECO:0000313" key="1">
    <source>
        <dbReference type="EMBL" id="QTD53146.1"/>
    </source>
</evidence>
<keyword evidence="2" id="KW-1185">Reference proteome</keyword>
<accession>A0A8A4TT58</accession>
<gene>
    <name evidence="1" type="ORF">J3U87_11855</name>
</gene>
<dbReference type="Proteomes" id="UP000663929">
    <property type="component" value="Chromosome"/>
</dbReference>
<reference evidence="1" key="1">
    <citation type="submission" date="2021-03" db="EMBL/GenBank/DDBJ databases">
        <title>Acanthopleuribacteraceae sp. M133.</title>
        <authorList>
            <person name="Wang G."/>
        </authorList>
    </citation>
    <scope>NUCLEOTIDE SEQUENCE</scope>
    <source>
        <strain evidence="1">M133</strain>
    </source>
</reference>
<name>A0A8A4TT58_SULCO</name>
<dbReference type="SUPFAM" id="SSF101898">
    <property type="entry name" value="NHL repeat"/>
    <property type="match status" value="1"/>
</dbReference>
<organism evidence="1 2">
    <name type="scientific">Sulfidibacter corallicola</name>
    <dbReference type="NCBI Taxonomy" id="2818388"/>
    <lineage>
        <taxon>Bacteria</taxon>
        <taxon>Pseudomonadati</taxon>
        <taxon>Acidobacteriota</taxon>
        <taxon>Holophagae</taxon>
        <taxon>Acanthopleuribacterales</taxon>
        <taxon>Acanthopleuribacteraceae</taxon>
        <taxon>Sulfidibacter</taxon>
    </lineage>
</organism>
<sequence>MSLLLVLILFTTPQHHSFELERSENFRLGDAYNVQVAADGSILMAEGPKLFHWDLEGNLIRVIEPVPNKADIRGIITFAYAANEEMYWVVDFYENQVFFFDRSGNLLGSDWSVPPDAEDPESVLYRRLIPCGSRIFAMDVASLTRRYPGLPKVFQLLEVKIPKEGARIERVGPLSYPIRQQLKNYNYKFKQHWIVQREFSKHFFVVDELSTTMQEYGPEKGKNVEDGLIRLVREIPLMMEDRVPPKPPNFEEIFSSREQHLKWISSFSRVKGLYPLGKDLLIGYSLPDETVFGRLVLQRIDMKGNRKGHKVLTDGILLGSHDGSAFVLEKPPEGSSGRYIVHAYKL</sequence>
<dbReference type="KEGG" id="scor:J3U87_11855"/>
<evidence type="ECO:0000313" key="2">
    <source>
        <dbReference type="Proteomes" id="UP000663929"/>
    </source>
</evidence>
<dbReference type="EMBL" id="CP071793">
    <property type="protein sequence ID" value="QTD53146.1"/>
    <property type="molecule type" value="Genomic_DNA"/>
</dbReference>
<dbReference type="RefSeq" id="WP_237383245.1">
    <property type="nucleotide sequence ID" value="NZ_CP071793.1"/>
</dbReference>
<dbReference type="AlphaFoldDB" id="A0A8A4TT58"/>
<evidence type="ECO:0008006" key="3">
    <source>
        <dbReference type="Google" id="ProtNLM"/>
    </source>
</evidence>
<proteinExistence type="predicted"/>